<dbReference type="Proteomes" id="UP001479290">
    <property type="component" value="Unassembled WGS sequence"/>
</dbReference>
<organism evidence="2 3">
    <name type="scientific">Culter alburnus</name>
    <name type="common">Topmouth culter</name>
    <dbReference type="NCBI Taxonomy" id="194366"/>
    <lineage>
        <taxon>Eukaryota</taxon>
        <taxon>Metazoa</taxon>
        <taxon>Chordata</taxon>
        <taxon>Craniata</taxon>
        <taxon>Vertebrata</taxon>
        <taxon>Euteleostomi</taxon>
        <taxon>Actinopterygii</taxon>
        <taxon>Neopterygii</taxon>
        <taxon>Teleostei</taxon>
        <taxon>Ostariophysi</taxon>
        <taxon>Cypriniformes</taxon>
        <taxon>Xenocyprididae</taxon>
        <taxon>Xenocypridinae</taxon>
        <taxon>Culter</taxon>
    </lineage>
</organism>
<evidence type="ECO:0000313" key="3">
    <source>
        <dbReference type="Proteomes" id="UP001479290"/>
    </source>
</evidence>
<keyword evidence="3" id="KW-1185">Reference proteome</keyword>
<name>A0AAW2AAG9_CULAL</name>
<feature type="compositionally biased region" description="Basic and acidic residues" evidence="1">
    <location>
        <begin position="63"/>
        <end position="80"/>
    </location>
</feature>
<gene>
    <name evidence="2" type="ORF">ABG768_026370</name>
</gene>
<accession>A0AAW2AAG9</accession>
<proteinExistence type="predicted"/>
<evidence type="ECO:0000256" key="1">
    <source>
        <dbReference type="SAM" id="MobiDB-lite"/>
    </source>
</evidence>
<dbReference type="EMBL" id="JAWDJR010000008">
    <property type="protein sequence ID" value="KAK9970425.1"/>
    <property type="molecule type" value="Genomic_DNA"/>
</dbReference>
<feature type="compositionally biased region" description="Polar residues" evidence="1">
    <location>
        <begin position="45"/>
        <end position="55"/>
    </location>
</feature>
<protein>
    <submittedName>
        <fullName evidence="2">Uncharacterized protein</fullName>
    </submittedName>
</protein>
<comment type="caution">
    <text evidence="2">The sequence shown here is derived from an EMBL/GenBank/DDBJ whole genome shotgun (WGS) entry which is preliminary data.</text>
</comment>
<feature type="region of interest" description="Disordered" evidence="1">
    <location>
        <begin position="45"/>
        <end position="97"/>
    </location>
</feature>
<evidence type="ECO:0000313" key="2">
    <source>
        <dbReference type="EMBL" id="KAK9970425.1"/>
    </source>
</evidence>
<sequence>MDDLLGQMLLVSEGHRPFIEFVEHALWVCGSSLTVGVVEDNIITSNFPGPSTPSAAISIPAPDRTHHPSLEGPDNQRDSPLRTIRQRTCPPHSAPTS</sequence>
<reference evidence="2 3" key="1">
    <citation type="submission" date="2024-05" db="EMBL/GenBank/DDBJ databases">
        <title>A high-quality chromosomal-level genome assembly of Topmouth culter (Culter alburnus).</title>
        <authorList>
            <person name="Zhao H."/>
        </authorList>
    </citation>
    <scope>NUCLEOTIDE SEQUENCE [LARGE SCALE GENOMIC DNA]</scope>
    <source>
        <strain evidence="2">CATC2023</strain>
        <tissue evidence="2">Muscle</tissue>
    </source>
</reference>
<dbReference type="AlphaFoldDB" id="A0AAW2AAG9"/>